<dbReference type="InterPro" id="IPR029058">
    <property type="entry name" value="AB_hydrolase_fold"/>
</dbReference>
<proteinExistence type="predicted"/>
<dbReference type="PROSITE" id="PS51257">
    <property type="entry name" value="PROKAR_LIPOPROTEIN"/>
    <property type="match status" value="1"/>
</dbReference>
<evidence type="ECO:0000256" key="2">
    <source>
        <dbReference type="SAM" id="SignalP"/>
    </source>
</evidence>
<feature type="chain" id="PRO_5045056441" evidence="2">
    <location>
        <begin position="29"/>
        <end position="402"/>
    </location>
</feature>
<dbReference type="Gene3D" id="3.40.50.1820">
    <property type="entry name" value="alpha/beta hydrolase"/>
    <property type="match status" value="1"/>
</dbReference>
<protein>
    <submittedName>
        <fullName evidence="6">Alpha/beta fold hydrolase</fullName>
    </submittedName>
</protein>
<dbReference type="RefSeq" id="WP_311343143.1">
    <property type="nucleotide sequence ID" value="NZ_JAVREI010000001.1"/>
</dbReference>
<keyword evidence="6" id="KW-0378">Hydrolase</keyword>
<accession>A0ABU2K1X2</accession>
<gene>
    <name evidence="6" type="ORF">RM425_00085</name>
</gene>
<evidence type="ECO:0000313" key="7">
    <source>
        <dbReference type="Proteomes" id="UP001183222"/>
    </source>
</evidence>
<dbReference type="Pfam" id="PF00561">
    <property type="entry name" value="Abhydrolase_1"/>
    <property type="match status" value="1"/>
</dbReference>
<dbReference type="Pfam" id="PF21768">
    <property type="entry name" value="AF_1763-like_C"/>
    <property type="match status" value="1"/>
</dbReference>
<evidence type="ECO:0000256" key="1">
    <source>
        <dbReference type="SAM" id="MobiDB-lite"/>
    </source>
</evidence>
<dbReference type="Gene3D" id="2.60.40.2190">
    <property type="match status" value="1"/>
</dbReference>
<organism evidence="6 7">
    <name type="scientific">Blastococcus goldschmidtiae</name>
    <dbReference type="NCBI Taxonomy" id="3075546"/>
    <lineage>
        <taxon>Bacteria</taxon>
        <taxon>Bacillati</taxon>
        <taxon>Actinomycetota</taxon>
        <taxon>Actinomycetes</taxon>
        <taxon>Geodermatophilales</taxon>
        <taxon>Geodermatophilaceae</taxon>
        <taxon>Blastococcus</taxon>
    </lineage>
</organism>
<dbReference type="Proteomes" id="UP001183222">
    <property type="component" value="Unassembled WGS sequence"/>
</dbReference>
<dbReference type="GO" id="GO:0016787">
    <property type="term" value="F:hydrolase activity"/>
    <property type="evidence" value="ECO:0007669"/>
    <property type="project" value="UniProtKB-KW"/>
</dbReference>
<dbReference type="Pfam" id="PF18067">
    <property type="entry name" value="Lipase_C"/>
    <property type="match status" value="1"/>
</dbReference>
<name>A0ABU2K1X2_9ACTN</name>
<dbReference type="EMBL" id="JAVREI010000001">
    <property type="protein sequence ID" value="MDT0274290.1"/>
    <property type="molecule type" value="Genomic_DNA"/>
</dbReference>
<evidence type="ECO:0000259" key="3">
    <source>
        <dbReference type="Pfam" id="PF00561"/>
    </source>
</evidence>
<feature type="signal peptide" evidence="2">
    <location>
        <begin position="1"/>
        <end position="28"/>
    </location>
</feature>
<feature type="domain" description="AB hydrolase-1" evidence="3">
    <location>
        <begin position="63"/>
        <end position="167"/>
    </location>
</feature>
<feature type="domain" description="AF-1763-like C-terminal" evidence="5">
    <location>
        <begin position="316"/>
        <end position="396"/>
    </location>
</feature>
<evidence type="ECO:0000313" key="6">
    <source>
        <dbReference type="EMBL" id="MDT0274290.1"/>
    </source>
</evidence>
<comment type="caution">
    <text evidence="6">The sequence shown here is derived from an EMBL/GenBank/DDBJ whole genome shotgun (WGS) entry which is preliminary data.</text>
</comment>
<sequence length="402" mass="42141">MTDTGIRRPLYAVALAAALALTACSSDADDDGGSSGGSAAEPTEAAVEGTDPLPPLPDDVALPIVFVHGFAGSAQQIESNAMRFVANGYPEDRIVAYDHDGAGLDIEAYAAGLTEVVDETLAEFDAEQVYLIGHSRGTGVANLYLEDPAQAAKVAKYVAIDGRPCPEPQVVPCTAPVQAQFPGQTHVEVATSKESFAAQYEFLVGEEPEVVDIVPQRAPVEISGRAVNFPANTGREATLDIWAIDSGTGARTGDEPHATVELGPDGEFGPVELENGAHYEYALSSDASPVVHHLYLQPYVRSSDFVRLLSSAPDGTIGLHVHDDVATPGETTLAKLPYFGEQPFQSGIDVFLPASPDADGTVTARNLPRGDAGRPQTLNVPNWPSSGHTVSLVFADRAVDGA</sequence>
<reference evidence="7" key="1">
    <citation type="submission" date="2023-07" db="EMBL/GenBank/DDBJ databases">
        <title>30 novel species of actinomycetes from the DSMZ collection.</title>
        <authorList>
            <person name="Nouioui I."/>
        </authorList>
    </citation>
    <scope>NUCLEOTIDE SEQUENCE [LARGE SCALE GENOMIC DNA]</scope>
    <source>
        <strain evidence="7">DSM 46792</strain>
    </source>
</reference>
<dbReference type="Gene3D" id="2.60.40.2200">
    <property type="match status" value="1"/>
</dbReference>
<dbReference type="InterPro" id="IPR000073">
    <property type="entry name" value="AB_hydrolase_1"/>
</dbReference>
<dbReference type="InterPro" id="IPR049036">
    <property type="entry name" value="AF_1763-like_C"/>
</dbReference>
<evidence type="ECO:0000259" key="4">
    <source>
        <dbReference type="Pfam" id="PF18067"/>
    </source>
</evidence>
<keyword evidence="2" id="KW-0732">Signal</keyword>
<feature type="domain" description="AFL C-terminal" evidence="4">
    <location>
        <begin position="219"/>
        <end position="313"/>
    </location>
</feature>
<evidence type="ECO:0000259" key="5">
    <source>
        <dbReference type="Pfam" id="PF21768"/>
    </source>
</evidence>
<dbReference type="InterPro" id="IPR040664">
    <property type="entry name" value="AFL_C"/>
</dbReference>
<keyword evidence="7" id="KW-1185">Reference proteome</keyword>
<dbReference type="SUPFAM" id="SSF53474">
    <property type="entry name" value="alpha/beta-Hydrolases"/>
    <property type="match status" value="1"/>
</dbReference>
<feature type="region of interest" description="Disordered" evidence="1">
    <location>
        <begin position="27"/>
        <end position="53"/>
    </location>
</feature>